<organism evidence="6 7">
    <name type="scientific">Brassica rapa subsp. trilocularis</name>
    <dbReference type="NCBI Taxonomy" id="1813537"/>
    <lineage>
        <taxon>Eukaryota</taxon>
        <taxon>Viridiplantae</taxon>
        <taxon>Streptophyta</taxon>
        <taxon>Embryophyta</taxon>
        <taxon>Tracheophyta</taxon>
        <taxon>Spermatophyta</taxon>
        <taxon>Magnoliopsida</taxon>
        <taxon>eudicotyledons</taxon>
        <taxon>Gunneridae</taxon>
        <taxon>Pentapetalae</taxon>
        <taxon>rosids</taxon>
        <taxon>malvids</taxon>
        <taxon>Brassicales</taxon>
        <taxon>Brassicaceae</taxon>
        <taxon>Brassiceae</taxon>
        <taxon>Brassica</taxon>
    </lineage>
</organism>
<evidence type="ECO:0000259" key="4">
    <source>
        <dbReference type="PROSITE" id="PS50102"/>
    </source>
</evidence>
<feature type="region of interest" description="Disordered" evidence="3">
    <location>
        <begin position="573"/>
        <end position="613"/>
    </location>
</feature>
<feature type="region of interest" description="Disordered" evidence="3">
    <location>
        <begin position="748"/>
        <end position="818"/>
    </location>
</feature>
<feature type="domain" description="RRM" evidence="4">
    <location>
        <begin position="671"/>
        <end position="751"/>
    </location>
</feature>
<accession>A0ABQ7L149</accession>
<proteinExistence type="predicted"/>
<keyword evidence="1 2" id="KW-0694">RNA-binding</keyword>
<dbReference type="CDD" id="cd00590">
    <property type="entry name" value="RRM_SF"/>
    <property type="match status" value="2"/>
</dbReference>
<sequence length="941" mass="102308">MAAEGCVYDAHQVSEAFVKKYYHFVVTATHAAHQFYGVDSLVTRPGPDGTMMSFSSVEAIKKHYRSSYYDGATFDVVSVDTQSSSGGGILIMVIGFLTGKDNLKRKFSQAFYLARQNRNYVVSNDVHRFVDEEGMFAKSCPQVTKPVEKIKKTGQVHKATKKKSVNAAEVKKVVAPEKAVVTAPKPKEPVAETSAAPPLVGAKISYASIVLSMLRNAAPVQVKAAPVQKPSTVAQPKPHVAPAPEKKSDQKMVDEPGTSIFVSNLPMDARPLQVYELFKRFGALEGKGVQIRSSRASGSCFAFVAFESVASVQSVLKAAKSNQFKLGEHKLRVKEKQVEYNSSNPSDWRSECGSMSQSGSVDGSKTENVYVGGEEDDGFTLVRSRRNRNKGRACNLKIFRHYRFTHISLLFLNMAAEGGALDARKASEAFVEKYYHTVGTMTHAAHTFYADDCIVTRPGPDGTTMSFSSLEAIKKHYLSSYYDGTTFDVVSVDSQSSLGDGVFIMVIGFLTGKDNLKRKFSQAFYLARPNGVYAVVNDIHRFVDEESSTTRALPVVESVPEVTKPVEEIKNTAQVHKTTKKKSVKAAEGKKVATPEKAVTAQKPKEPVAETSATPALDGAKISYASMVLSMSRNAAPLQVKAAPVQKPSTVAQPPAPEKKSEQKMVDEPGTSIFVSNLPMDARPPQVYELFKGFGAIKGNGVQIRSSRFSGSCFAFVSFESVASVKSVLKAAKNNQFKLGEHKLRVKEKQVEYNSSKPSGGRSEGGSMSQSGSVDGRKTQAGSVDGIRSQSGSVDGSKPQSCLADGSKTENVSVGGEEDDGFKVVRSRRNRSRNIGKYPLGISFGSFIAVASSRSVNMYVGLLTLILIKKMTRILPEALARAKQAKLMVKPPNMLGETRENALLALFSIKAMKELVQFDLRHQVSSLVRPVQQVKLLPVHI</sequence>
<feature type="region of interest" description="Disordered" evidence="3">
    <location>
        <begin position="342"/>
        <end position="367"/>
    </location>
</feature>
<name>A0ABQ7L149_BRACM</name>
<evidence type="ECO:0000259" key="5">
    <source>
        <dbReference type="PROSITE" id="PS50177"/>
    </source>
</evidence>
<evidence type="ECO:0000313" key="7">
    <source>
        <dbReference type="Proteomes" id="UP000823674"/>
    </source>
</evidence>
<dbReference type="CDD" id="cd00780">
    <property type="entry name" value="NTF2"/>
    <property type="match status" value="2"/>
</dbReference>
<dbReference type="SMART" id="SM00360">
    <property type="entry name" value="RRM"/>
    <property type="match status" value="2"/>
</dbReference>
<gene>
    <name evidence="6" type="primary">A07p038690.1_BraROA</name>
    <name evidence="6" type="ORF">IGI04_028153</name>
</gene>
<evidence type="ECO:0008006" key="8">
    <source>
        <dbReference type="Google" id="ProtNLM"/>
    </source>
</evidence>
<dbReference type="PANTHER" id="PTHR10693:SF67">
    <property type="entry name" value="RRM DOMAIN-CONTAINING PROTEIN"/>
    <property type="match status" value="1"/>
</dbReference>
<feature type="compositionally biased region" description="Polar residues" evidence="3">
    <location>
        <begin position="788"/>
        <end position="800"/>
    </location>
</feature>
<dbReference type="EMBL" id="JADBGQ010000009">
    <property type="protein sequence ID" value="KAG5380311.1"/>
    <property type="molecule type" value="Genomic_DNA"/>
</dbReference>
<feature type="domain" description="NTF2" evidence="5">
    <location>
        <begin position="13"/>
        <end position="129"/>
    </location>
</feature>
<dbReference type="InterPro" id="IPR000504">
    <property type="entry name" value="RRM_dom"/>
</dbReference>
<dbReference type="InterPro" id="IPR012677">
    <property type="entry name" value="Nucleotide-bd_a/b_plait_sf"/>
</dbReference>
<evidence type="ECO:0000256" key="3">
    <source>
        <dbReference type="SAM" id="MobiDB-lite"/>
    </source>
</evidence>
<reference evidence="6 7" key="1">
    <citation type="submission" date="2021-03" db="EMBL/GenBank/DDBJ databases">
        <authorList>
            <person name="King G.J."/>
            <person name="Bancroft I."/>
            <person name="Baten A."/>
            <person name="Bloomfield J."/>
            <person name="Borpatragohain P."/>
            <person name="He Z."/>
            <person name="Irish N."/>
            <person name="Irwin J."/>
            <person name="Liu K."/>
            <person name="Mauleon R.P."/>
            <person name="Moore J."/>
            <person name="Morris R."/>
            <person name="Ostergaard L."/>
            <person name="Wang B."/>
            <person name="Wells R."/>
        </authorList>
    </citation>
    <scope>NUCLEOTIDE SEQUENCE [LARGE SCALE GENOMIC DNA]</scope>
    <source>
        <strain evidence="6">R-o-18</strain>
        <tissue evidence="6">Leaf</tissue>
    </source>
</reference>
<feature type="compositionally biased region" description="Basic and acidic residues" evidence="3">
    <location>
        <begin position="585"/>
        <end position="594"/>
    </location>
</feature>
<feature type="domain" description="RRM" evidence="4">
    <location>
        <begin position="258"/>
        <end position="338"/>
    </location>
</feature>
<protein>
    <recommendedName>
        <fullName evidence="8">RRM domain-containing protein</fullName>
    </recommendedName>
</protein>
<feature type="region of interest" description="Disordered" evidence="3">
    <location>
        <begin position="646"/>
        <end position="665"/>
    </location>
</feature>
<dbReference type="InterPro" id="IPR039539">
    <property type="entry name" value="Ras_GTPase_bind_prot"/>
</dbReference>
<dbReference type="PROSITE" id="PS50177">
    <property type="entry name" value="NTF2_DOMAIN"/>
    <property type="match status" value="2"/>
</dbReference>
<dbReference type="PANTHER" id="PTHR10693">
    <property type="entry name" value="RAS GTPASE-ACTIVATING PROTEIN-BINDING PROTEIN"/>
    <property type="match status" value="1"/>
</dbReference>
<dbReference type="Gene3D" id="3.10.450.50">
    <property type="match status" value="2"/>
</dbReference>
<feature type="domain" description="NTF2" evidence="5">
    <location>
        <begin position="426"/>
        <end position="542"/>
    </location>
</feature>
<dbReference type="InterPro" id="IPR032710">
    <property type="entry name" value="NTF2-like_dom_sf"/>
</dbReference>
<dbReference type="PROSITE" id="PS50102">
    <property type="entry name" value="RRM"/>
    <property type="match status" value="2"/>
</dbReference>
<dbReference type="Proteomes" id="UP000823674">
    <property type="component" value="Chromosome A07"/>
</dbReference>
<keyword evidence="7" id="KW-1185">Reference proteome</keyword>
<evidence type="ECO:0000256" key="2">
    <source>
        <dbReference type="PROSITE-ProRule" id="PRU00176"/>
    </source>
</evidence>
<feature type="region of interest" description="Disordered" evidence="3">
    <location>
        <begin position="229"/>
        <end position="251"/>
    </location>
</feature>
<dbReference type="InterPro" id="IPR018222">
    <property type="entry name" value="Nuclear_transport_factor_2_euk"/>
</dbReference>
<dbReference type="SUPFAM" id="SSF54427">
    <property type="entry name" value="NTF2-like"/>
    <property type="match status" value="2"/>
</dbReference>
<evidence type="ECO:0000256" key="1">
    <source>
        <dbReference type="ARBA" id="ARBA00022884"/>
    </source>
</evidence>
<dbReference type="InterPro" id="IPR035979">
    <property type="entry name" value="RBD_domain_sf"/>
</dbReference>
<dbReference type="Pfam" id="PF00076">
    <property type="entry name" value="RRM_1"/>
    <property type="match status" value="2"/>
</dbReference>
<dbReference type="SUPFAM" id="SSF54928">
    <property type="entry name" value="RNA-binding domain, RBD"/>
    <property type="match status" value="2"/>
</dbReference>
<dbReference type="Gene3D" id="3.30.70.330">
    <property type="match status" value="2"/>
</dbReference>
<dbReference type="Pfam" id="PF02136">
    <property type="entry name" value="NTF2"/>
    <property type="match status" value="2"/>
</dbReference>
<comment type="caution">
    <text evidence="6">The sequence shown here is derived from an EMBL/GenBank/DDBJ whole genome shotgun (WGS) entry which is preliminary data.</text>
</comment>
<dbReference type="InterPro" id="IPR002075">
    <property type="entry name" value="NTF2_dom"/>
</dbReference>
<evidence type="ECO:0000313" key="6">
    <source>
        <dbReference type="EMBL" id="KAG5380311.1"/>
    </source>
</evidence>